<feature type="transmembrane region" description="Helical" evidence="1">
    <location>
        <begin position="12"/>
        <end position="37"/>
    </location>
</feature>
<accession>A0A644XS84</accession>
<dbReference type="EMBL" id="VSSQ01003092">
    <property type="protein sequence ID" value="MPM19005.1"/>
    <property type="molecule type" value="Genomic_DNA"/>
</dbReference>
<evidence type="ECO:0000313" key="2">
    <source>
        <dbReference type="EMBL" id="MPM19005.1"/>
    </source>
</evidence>
<keyword evidence="1" id="KW-0812">Transmembrane</keyword>
<sequence length="48" mass="5284">MYFDSGDFMDWLRWFAMLFLGGLSMILGLALGAAIIAKVFTIISAVPL</sequence>
<protein>
    <submittedName>
        <fullName evidence="2">Uncharacterized protein</fullName>
    </submittedName>
</protein>
<keyword evidence="1" id="KW-0472">Membrane</keyword>
<proteinExistence type="predicted"/>
<keyword evidence="1" id="KW-1133">Transmembrane helix</keyword>
<organism evidence="2">
    <name type="scientific">bioreactor metagenome</name>
    <dbReference type="NCBI Taxonomy" id="1076179"/>
    <lineage>
        <taxon>unclassified sequences</taxon>
        <taxon>metagenomes</taxon>
        <taxon>ecological metagenomes</taxon>
    </lineage>
</organism>
<gene>
    <name evidence="2" type="ORF">SDC9_65423</name>
</gene>
<comment type="caution">
    <text evidence="2">The sequence shown here is derived from an EMBL/GenBank/DDBJ whole genome shotgun (WGS) entry which is preliminary data.</text>
</comment>
<dbReference type="AlphaFoldDB" id="A0A644XS84"/>
<evidence type="ECO:0000256" key="1">
    <source>
        <dbReference type="SAM" id="Phobius"/>
    </source>
</evidence>
<reference evidence="2" key="1">
    <citation type="submission" date="2019-08" db="EMBL/GenBank/DDBJ databases">
        <authorList>
            <person name="Kucharzyk K."/>
            <person name="Murdoch R.W."/>
            <person name="Higgins S."/>
            <person name="Loffler F."/>
        </authorList>
    </citation>
    <scope>NUCLEOTIDE SEQUENCE</scope>
</reference>
<name>A0A644XS84_9ZZZZ</name>